<proteinExistence type="predicted"/>
<dbReference type="Pfam" id="PF06912">
    <property type="entry name" value="DUF1275"/>
    <property type="match status" value="1"/>
</dbReference>
<keyword evidence="1" id="KW-1133">Transmembrane helix</keyword>
<evidence type="ECO:0000313" key="3">
    <source>
        <dbReference type="Proteomes" id="UP000003136"/>
    </source>
</evidence>
<evidence type="ECO:0000256" key="1">
    <source>
        <dbReference type="SAM" id="Phobius"/>
    </source>
</evidence>
<feature type="transmembrane region" description="Helical" evidence="1">
    <location>
        <begin position="190"/>
        <end position="210"/>
    </location>
</feature>
<comment type="caution">
    <text evidence="2">The sequence shown here is derived from an EMBL/GenBank/DDBJ whole genome shotgun (WGS) entry which is preliminary data.</text>
</comment>
<feature type="transmembrane region" description="Helical" evidence="1">
    <location>
        <begin position="78"/>
        <end position="95"/>
    </location>
</feature>
<keyword evidence="3" id="KW-1185">Reference proteome</keyword>
<dbReference type="EMBL" id="ABVQ01000035">
    <property type="protein sequence ID" value="EEC58142.1"/>
    <property type="molecule type" value="Genomic_DNA"/>
</dbReference>
<evidence type="ECO:0008006" key="4">
    <source>
        <dbReference type="Google" id="ProtNLM"/>
    </source>
</evidence>
<keyword evidence="1" id="KW-0812">Transmembrane</keyword>
<dbReference type="Proteomes" id="UP000003136">
    <property type="component" value="Unassembled WGS sequence"/>
</dbReference>
<dbReference type="eggNOG" id="COG3619">
    <property type="taxonomic scope" value="Bacteria"/>
</dbReference>
<dbReference type="PANTHER" id="PTHR37314:SF4">
    <property type="entry name" value="UPF0700 TRANSMEMBRANE PROTEIN YOAK"/>
    <property type="match status" value="1"/>
</dbReference>
<dbReference type="STRING" id="483218.BACPEC_01130"/>
<dbReference type="AlphaFoldDB" id="B7AR20"/>
<dbReference type="HOGENOM" id="CLU_079303_0_0_9"/>
<organism evidence="2 3">
    <name type="scientific">[Bacteroides] pectinophilus ATCC 43243</name>
    <dbReference type="NCBI Taxonomy" id="483218"/>
    <lineage>
        <taxon>Bacteria</taxon>
        <taxon>Bacillati</taxon>
        <taxon>Bacillota</taxon>
        <taxon>Clostridia</taxon>
        <taxon>Eubacteriales</taxon>
    </lineage>
</organism>
<feature type="transmembrane region" description="Helical" evidence="1">
    <location>
        <begin position="115"/>
        <end position="136"/>
    </location>
</feature>
<feature type="transmembrane region" description="Helical" evidence="1">
    <location>
        <begin position="216"/>
        <end position="235"/>
    </location>
</feature>
<dbReference type="InterPro" id="IPR010699">
    <property type="entry name" value="DUF1275"/>
</dbReference>
<name>B7AR20_9FIRM</name>
<gene>
    <name evidence="2" type="ORF">BACPEC_01130</name>
</gene>
<evidence type="ECO:0000313" key="2">
    <source>
        <dbReference type="EMBL" id="EEC58142.1"/>
    </source>
</evidence>
<feature type="transmembrane region" description="Helical" evidence="1">
    <location>
        <begin position="156"/>
        <end position="178"/>
    </location>
</feature>
<protein>
    <recommendedName>
        <fullName evidence="4">DUF1275 domain-containing protein</fullName>
    </recommendedName>
</protein>
<sequence length="239" mass="27245">MLKSEEIYMKEKCETMFTKLLSEKQMSEAFINSIFLALSGGFQDAYTYNTRDKVFSNAQTGNVVLMSQYFMDGDWSRALHYFVPLIAFGLGVFFAERVQNRFRYAQKLHWRQGILLLEIIILGIVGFIPVDFNMVATTLVSFACAMQVQTFRKVNGYSYASTMCIGNLRSGTAALSLYMREKDSEKLRQAAYYFGIIFFFAIGAGIGGVMSVRYGIHVIWMSVALLLISFCLMFVEKLR</sequence>
<accession>B7AR20</accession>
<reference evidence="2 3" key="2">
    <citation type="submission" date="2008-11" db="EMBL/GenBank/DDBJ databases">
        <authorList>
            <person name="Fulton L."/>
            <person name="Clifton S."/>
            <person name="Fulton B."/>
            <person name="Xu J."/>
            <person name="Minx P."/>
            <person name="Pepin K.H."/>
            <person name="Johnson M."/>
            <person name="Bhonagiri V."/>
            <person name="Nash W.E."/>
            <person name="Mardis E.R."/>
            <person name="Wilson R.K."/>
        </authorList>
    </citation>
    <scope>NUCLEOTIDE SEQUENCE [LARGE SCALE GENOMIC DNA]</scope>
    <source>
        <strain evidence="2 3">ATCC 43243</strain>
    </source>
</reference>
<dbReference type="PANTHER" id="PTHR37314">
    <property type="entry name" value="SLR0142 PROTEIN"/>
    <property type="match status" value="1"/>
</dbReference>
<keyword evidence="1" id="KW-0472">Membrane</keyword>
<reference evidence="2 3" key="1">
    <citation type="submission" date="2008-11" db="EMBL/GenBank/DDBJ databases">
        <title>Draft genome sequence of Bacteroides pectinophilus (ATCC 43243).</title>
        <authorList>
            <person name="Sudarsanam P."/>
            <person name="Ley R."/>
            <person name="Guruge J."/>
            <person name="Turnbaugh P.J."/>
            <person name="Mahowald M."/>
            <person name="Liep D."/>
            <person name="Gordon J."/>
        </authorList>
    </citation>
    <scope>NUCLEOTIDE SEQUENCE [LARGE SCALE GENOMIC DNA]</scope>
    <source>
        <strain evidence="2 3">ATCC 43243</strain>
    </source>
</reference>